<protein>
    <submittedName>
        <fullName evidence="4">Chromosome undetermined SCAF16093, whole genome shotgun sequence</fullName>
    </submittedName>
</protein>
<dbReference type="GO" id="GO:0014069">
    <property type="term" value="C:postsynaptic density"/>
    <property type="evidence" value="ECO:0007669"/>
    <property type="project" value="TreeGrafter"/>
</dbReference>
<dbReference type="GO" id="GO:0007015">
    <property type="term" value="P:actin filament organization"/>
    <property type="evidence" value="ECO:0007669"/>
    <property type="project" value="TreeGrafter"/>
</dbReference>
<dbReference type="GO" id="GO:0019722">
    <property type="term" value="P:calcium-mediated signaling"/>
    <property type="evidence" value="ECO:0007669"/>
    <property type="project" value="TreeGrafter"/>
</dbReference>
<dbReference type="OrthoDB" id="445896at2759"/>
<dbReference type="InterPro" id="IPR001660">
    <property type="entry name" value="SAM"/>
</dbReference>
<dbReference type="AlphaFoldDB" id="Q4RDN6"/>
<reference evidence="4" key="1">
    <citation type="journal article" date="2004" name="Nature">
        <title>Genome duplication in the teleost fish Tetraodon nigroviridis reveals the early vertebrate proto-karyotype.</title>
        <authorList>
            <person name="Jaillon O."/>
            <person name="Aury J.-M."/>
            <person name="Brunet F."/>
            <person name="Petit J.-L."/>
            <person name="Stange-Thomann N."/>
            <person name="Mauceli E."/>
            <person name="Bouneau L."/>
            <person name="Fischer C."/>
            <person name="Ozouf-Costaz C."/>
            <person name="Bernot A."/>
            <person name="Nicaud S."/>
            <person name="Jaffe D."/>
            <person name="Fisher S."/>
            <person name="Lutfalla G."/>
            <person name="Dossat C."/>
            <person name="Segurens B."/>
            <person name="Dasilva C."/>
            <person name="Salanoubat M."/>
            <person name="Levy M."/>
            <person name="Boudet N."/>
            <person name="Castellano S."/>
            <person name="Anthouard V."/>
            <person name="Jubin C."/>
            <person name="Castelli V."/>
            <person name="Katinka M."/>
            <person name="Vacherie B."/>
            <person name="Biemont C."/>
            <person name="Skalli Z."/>
            <person name="Cattolico L."/>
            <person name="Poulain J."/>
            <person name="De Berardinis V."/>
            <person name="Cruaud C."/>
            <person name="Duprat S."/>
            <person name="Brottier P."/>
            <person name="Coutanceau J.-P."/>
            <person name="Gouzy J."/>
            <person name="Parra G."/>
            <person name="Lardier G."/>
            <person name="Chapple C."/>
            <person name="McKernan K.J."/>
            <person name="McEwan P."/>
            <person name="Bosak S."/>
            <person name="Kellis M."/>
            <person name="Volff J.-N."/>
            <person name="Guigo R."/>
            <person name="Zody M.C."/>
            <person name="Mesirov J."/>
            <person name="Lindblad-Toh K."/>
            <person name="Birren B."/>
            <person name="Nusbaum C."/>
            <person name="Kahn D."/>
            <person name="Robinson-Rechavi M."/>
            <person name="Laudet V."/>
            <person name="Schachter V."/>
            <person name="Quetier F."/>
            <person name="Saurin W."/>
            <person name="Scarpelli C."/>
            <person name="Wincker P."/>
            <person name="Lander E.S."/>
            <person name="Weissenbach J."/>
            <person name="Roest Crollius H."/>
        </authorList>
    </citation>
    <scope>NUCLEOTIDE SEQUENCE [LARGE SCALE GENOMIC DNA]</scope>
</reference>
<dbReference type="KEGG" id="tng:GSTEN00037072G001"/>
<reference evidence="4" key="2">
    <citation type="submission" date="2004-02" db="EMBL/GenBank/DDBJ databases">
        <authorList>
            <consortium name="Genoscope"/>
            <consortium name="Whitehead Institute Centre for Genome Research"/>
        </authorList>
    </citation>
    <scope>NUCLEOTIDE SEQUENCE</scope>
</reference>
<dbReference type="Pfam" id="PF07647">
    <property type="entry name" value="SAM_2"/>
    <property type="match status" value="1"/>
</dbReference>
<dbReference type="InterPro" id="IPR013761">
    <property type="entry name" value="SAM/pointed_sf"/>
</dbReference>
<dbReference type="PROSITE" id="PS50105">
    <property type="entry name" value="SAM_DOMAIN"/>
    <property type="match status" value="1"/>
</dbReference>
<dbReference type="SUPFAM" id="SSF47769">
    <property type="entry name" value="SAM/Pointed domain"/>
    <property type="match status" value="1"/>
</dbReference>
<gene>
    <name evidence="4" type="ORF">GSTENG00037072001</name>
</gene>
<dbReference type="GO" id="GO:0030425">
    <property type="term" value="C:dendrite"/>
    <property type="evidence" value="ECO:0007669"/>
    <property type="project" value="TreeGrafter"/>
</dbReference>
<evidence type="ECO:0000256" key="1">
    <source>
        <dbReference type="ARBA" id="ARBA00022553"/>
    </source>
</evidence>
<accession>Q4RDN6</accession>
<feature type="domain" description="SAM" evidence="3">
    <location>
        <begin position="5"/>
        <end position="46"/>
    </location>
</feature>
<name>Q4RDN6_TETNG</name>
<dbReference type="Gene3D" id="1.10.150.50">
    <property type="entry name" value="Transcription Factor, Ets-1"/>
    <property type="match status" value="1"/>
</dbReference>
<evidence type="ECO:0000256" key="2">
    <source>
        <dbReference type="ARBA" id="ARBA00023054"/>
    </source>
</evidence>
<dbReference type="GO" id="GO:0051015">
    <property type="term" value="F:actin filament binding"/>
    <property type="evidence" value="ECO:0007669"/>
    <property type="project" value="TreeGrafter"/>
</dbReference>
<sequence length="46" mass="5208">PILEWSRQQVGLWLVSMDMDQYASEFTARGVDGPQLLSLDGEKLKV</sequence>
<dbReference type="GO" id="GO:0031175">
    <property type="term" value="P:neuron projection development"/>
    <property type="evidence" value="ECO:0007669"/>
    <property type="project" value="TreeGrafter"/>
</dbReference>
<dbReference type="GO" id="GO:0015629">
    <property type="term" value="C:actin cytoskeleton"/>
    <property type="evidence" value="ECO:0007669"/>
    <property type="project" value="TreeGrafter"/>
</dbReference>
<dbReference type="PANTHER" id="PTHR16154">
    <property type="entry name" value="NEURABIN"/>
    <property type="match status" value="1"/>
</dbReference>
<dbReference type="PANTHER" id="PTHR16154:SF26">
    <property type="entry name" value="PROTEIN PHOSPHATASE 1 REGULATORY SUBUNIT 9 LIKE"/>
    <property type="match status" value="1"/>
</dbReference>
<dbReference type="InterPro" id="IPR043446">
    <property type="entry name" value="Neurabin-like"/>
</dbReference>
<keyword evidence="1" id="KW-0597">Phosphoprotein</keyword>
<feature type="non-terminal residue" evidence="4">
    <location>
        <position position="1"/>
    </location>
</feature>
<evidence type="ECO:0000259" key="3">
    <source>
        <dbReference type="PROSITE" id="PS50105"/>
    </source>
</evidence>
<dbReference type="EMBL" id="CAAE01016093">
    <property type="protein sequence ID" value="CAG13496.1"/>
    <property type="molecule type" value="Genomic_DNA"/>
</dbReference>
<organism evidence="4">
    <name type="scientific">Tetraodon nigroviridis</name>
    <name type="common">Spotted green pufferfish</name>
    <name type="synonym">Chelonodon nigroviridis</name>
    <dbReference type="NCBI Taxonomy" id="99883"/>
    <lineage>
        <taxon>Eukaryota</taxon>
        <taxon>Metazoa</taxon>
        <taxon>Chordata</taxon>
        <taxon>Craniata</taxon>
        <taxon>Vertebrata</taxon>
        <taxon>Euteleostomi</taxon>
        <taxon>Actinopterygii</taxon>
        <taxon>Neopterygii</taxon>
        <taxon>Teleostei</taxon>
        <taxon>Neoteleostei</taxon>
        <taxon>Acanthomorphata</taxon>
        <taxon>Eupercaria</taxon>
        <taxon>Tetraodontiformes</taxon>
        <taxon>Tetradontoidea</taxon>
        <taxon>Tetraodontidae</taxon>
        <taxon>Tetraodon</taxon>
    </lineage>
</organism>
<feature type="non-terminal residue" evidence="4">
    <location>
        <position position="46"/>
    </location>
</feature>
<keyword evidence="2" id="KW-0175">Coiled coil</keyword>
<evidence type="ECO:0000313" key="4">
    <source>
        <dbReference type="EMBL" id="CAG13496.1"/>
    </source>
</evidence>
<dbReference type="GO" id="GO:0005737">
    <property type="term" value="C:cytoplasm"/>
    <property type="evidence" value="ECO:0007669"/>
    <property type="project" value="TreeGrafter"/>
</dbReference>
<proteinExistence type="predicted"/>